<evidence type="ECO:0000313" key="8">
    <source>
        <dbReference type="Proteomes" id="UP000712157"/>
    </source>
</evidence>
<gene>
    <name evidence="7" type="ORF">KTH89_05280</name>
</gene>
<proteinExistence type="predicted"/>
<dbReference type="EMBL" id="JAHQCW010000006">
    <property type="protein sequence ID" value="MBU9735940.1"/>
    <property type="molecule type" value="Genomic_DNA"/>
</dbReference>
<feature type="domain" description="NADH:flavin oxidoreductase/NADH oxidase N-terminal" evidence="6">
    <location>
        <begin position="4"/>
        <end position="324"/>
    </location>
</feature>
<keyword evidence="8" id="KW-1185">Reference proteome</keyword>
<dbReference type="InterPro" id="IPR001155">
    <property type="entry name" value="OxRdtase_FMN_N"/>
</dbReference>
<evidence type="ECO:0000256" key="1">
    <source>
        <dbReference type="ARBA" id="ARBA00001917"/>
    </source>
</evidence>
<sequence length="355" mass="39955">MERLFEPLAIRGLEIKNRICMPPMVCYGWVGDDGLAVEKNVEHYRAAARGGAGLIIQEATCVTKEGRICRDQLGIWEEEQIPGLCRITEAVHREGCPIIVQIHHAGVVGGTTQHAYCPSDFRCVKNGEEKTGYEMSLEEIRQIQDAYIQAGRRAYEAGYDGVELHGCHQYLMCQFFNRRVNRRSDEYGREPERFALEILRGIRALTPKSFIIGIRLGTFEPALADGIAHAKALEEAGIDFLDISYGFQGMDEPEKPEDFPYRDVIYGAAEIKKQVHVPVFAVYGIQSPQMAEDILMRTGVDMVDIGRGILVNQNWAQDAQAGRDTGRCLDCKTCMWRVNPDKCAGRVLLNRRREG</sequence>
<dbReference type="AlphaFoldDB" id="A0A949JZA7"/>
<dbReference type="Pfam" id="PF00724">
    <property type="entry name" value="Oxidored_FMN"/>
    <property type="match status" value="1"/>
</dbReference>
<reference evidence="7" key="1">
    <citation type="submission" date="2021-06" db="EMBL/GenBank/DDBJ databases">
        <title>Description of novel taxa of the family Lachnospiraceae.</title>
        <authorList>
            <person name="Chaplin A.V."/>
            <person name="Sokolova S.R."/>
            <person name="Pikina A.P."/>
            <person name="Korzhanova M."/>
            <person name="Belova V."/>
            <person name="Korostin D."/>
            <person name="Efimov B.A."/>
        </authorList>
    </citation>
    <scope>NUCLEOTIDE SEQUENCE</scope>
    <source>
        <strain evidence="7">ASD5720</strain>
    </source>
</reference>
<keyword evidence="4" id="KW-0521">NADP</keyword>
<dbReference type="GO" id="GO:0010181">
    <property type="term" value="F:FMN binding"/>
    <property type="evidence" value="ECO:0007669"/>
    <property type="project" value="InterPro"/>
</dbReference>
<name>A0A949JZA7_9FIRM</name>
<dbReference type="InterPro" id="IPR044152">
    <property type="entry name" value="YqjM-like"/>
</dbReference>
<keyword evidence="3" id="KW-0288">FMN</keyword>
<evidence type="ECO:0000256" key="5">
    <source>
        <dbReference type="ARBA" id="ARBA00023002"/>
    </source>
</evidence>
<evidence type="ECO:0000313" key="7">
    <source>
        <dbReference type="EMBL" id="MBU9735940.1"/>
    </source>
</evidence>
<organism evidence="7 8">
    <name type="scientific">Diplocloster agilis</name>
    <dbReference type="NCBI Taxonomy" id="2850323"/>
    <lineage>
        <taxon>Bacteria</taxon>
        <taxon>Bacillati</taxon>
        <taxon>Bacillota</taxon>
        <taxon>Clostridia</taxon>
        <taxon>Lachnospirales</taxon>
        <taxon>Lachnospiraceae</taxon>
        <taxon>Diplocloster</taxon>
    </lineage>
</organism>
<dbReference type="PANTHER" id="PTHR43303:SF4">
    <property type="entry name" value="NADPH DEHYDROGENASE C23G7.10C-RELATED"/>
    <property type="match status" value="1"/>
</dbReference>
<evidence type="ECO:0000256" key="2">
    <source>
        <dbReference type="ARBA" id="ARBA00022630"/>
    </source>
</evidence>
<comment type="caution">
    <text evidence="7">The sequence shown here is derived from an EMBL/GenBank/DDBJ whole genome shotgun (WGS) entry which is preliminary data.</text>
</comment>
<evidence type="ECO:0000256" key="4">
    <source>
        <dbReference type="ARBA" id="ARBA00022857"/>
    </source>
</evidence>
<keyword evidence="5" id="KW-0560">Oxidoreductase</keyword>
<comment type="cofactor">
    <cofactor evidence="1">
        <name>FMN</name>
        <dbReference type="ChEBI" id="CHEBI:58210"/>
    </cofactor>
</comment>
<dbReference type="RefSeq" id="WP_238720939.1">
    <property type="nucleotide sequence ID" value="NZ_JAHQCW010000006.1"/>
</dbReference>
<dbReference type="GO" id="GO:0003959">
    <property type="term" value="F:NADPH dehydrogenase activity"/>
    <property type="evidence" value="ECO:0007669"/>
    <property type="project" value="InterPro"/>
</dbReference>
<dbReference type="Gene3D" id="3.20.20.70">
    <property type="entry name" value="Aldolase class I"/>
    <property type="match status" value="1"/>
</dbReference>
<accession>A0A949JZA7</accession>
<evidence type="ECO:0000259" key="6">
    <source>
        <dbReference type="Pfam" id="PF00724"/>
    </source>
</evidence>
<dbReference type="GO" id="GO:0050661">
    <property type="term" value="F:NADP binding"/>
    <property type="evidence" value="ECO:0007669"/>
    <property type="project" value="InterPro"/>
</dbReference>
<dbReference type="SUPFAM" id="SSF51395">
    <property type="entry name" value="FMN-linked oxidoreductases"/>
    <property type="match status" value="1"/>
</dbReference>
<dbReference type="InterPro" id="IPR013785">
    <property type="entry name" value="Aldolase_TIM"/>
</dbReference>
<dbReference type="PANTHER" id="PTHR43303">
    <property type="entry name" value="NADPH DEHYDROGENASE C23G7.10C-RELATED"/>
    <property type="match status" value="1"/>
</dbReference>
<dbReference type="CDD" id="cd02803">
    <property type="entry name" value="OYE_like_FMN_family"/>
    <property type="match status" value="1"/>
</dbReference>
<dbReference type="Proteomes" id="UP000712157">
    <property type="component" value="Unassembled WGS sequence"/>
</dbReference>
<keyword evidence="2" id="KW-0285">Flavoprotein</keyword>
<protein>
    <submittedName>
        <fullName evidence="7">NADH:flavin oxidoreductase</fullName>
    </submittedName>
</protein>
<evidence type="ECO:0000256" key="3">
    <source>
        <dbReference type="ARBA" id="ARBA00022643"/>
    </source>
</evidence>